<comment type="caution">
    <text evidence="1">The sequence shown here is derived from an EMBL/GenBank/DDBJ whole genome shotgun (WGS) entry which is preliminary data.</text>
</comment>
<dbReference type="Proteomes" id="UP001558613">
    <property type="component" value="Unassembled WGS sequence"/>
</dbReference>
<keyword evidence="2" id="KW-1185">Reference proteome</keyword>
<sequence length="95" mass="10828">MPRLPVTLHVATEYGGRPERRAKEVPSLNPLPTQHILTKRLFLALTHNASNHHGNSFLSGRECLLQLPERRHMKLATIGQQPSEVFQQVVKIELF</sequence>
<name>A0ABR3L5A7_9TELE</name>
<gene>
    <name evidence="1" type="ORF">QQF64_022876</name>
</gene>
<accession>A0ABR3L5A7</accession>
<organism evidence="1 2">
    <name type="scientific">Cirrhinus molitorella</name>
    <name type="common">mud carp</name>
    <dbReference type="NCBI Taxonomy" id="172907"/>
    <lineage>
        <taxon>Eukaryota</taxon>
        <taxon>Metazoa</taxon>
        <taxon>Chordata</taxon>
        <taxon>Craniata</taxon>
        <taxon>Vertebrata</taxon>
        <taxon>Euteleostomi</taxon>
        <taxon>Actinopterygii</taxon>
        <taxon>Neopterygii</taxon>
        <taxon>Teleostei</taxon>
        <taxon>Ostariophysi</taxon>
        <taxon>Cypriniformes</taxon>
        <taxon>Cyprinidae</taxon>
        <taxon>Labeoninae</taxon>
        <taxon>Labeonini</taxon>
        <taxon>Cirrhinus</taxon>
    </lineage>
</organism>
<reference evidence="1 2" key="1">
    <citation type="submission" date="2023-09" db="EMBL/GenBank/DDBJ databases">
        <authorList>
            <person name="Wang M."/>
        </authorList>
    </citation>
    <scope>NUCLEOTIDE SEQUENCE [LARGE SCALE GENOMIC DNA]</scope>
    <source>
        <strain evidence="1">GT-2023</strain>
        <tissue evidence="1">Liver</tissue>
    </source>
</reference>
<dbReference type="EMBL" id="JAYMGO010000025">
    <property type="protein sequence ID" value="KAL1247500.1"/>
    <property type="molecule type" value="Genomic_DNA"/>
</dbReference>
<proteinExistence type="predicted"/>
<protein>
    <submittedName>
        <fullName evidence="1">Uncharacterized protein</fullName>
    </submittedName>
</protein>
<evidence type="ECO:0000313" key="2">
    <source>
        <dbReference type="Proteomes" id="UP001558613"/>
    </source>
</evidence>
<evidence type="ECO:0000313" key="1">
    <source>
        <dbReference type="EMBL" id="KAL1247500.1"/>
    </source>
</evidence>